<evidence type="ECO:0000256" key="13">
    <source>
        <dbReference type="ARBA" id="ARBA00023136"/>
    </source>
</evidence>
<evidence type="ECO:0000256" key="12">
    <source>
        <dbReference type="ARBA" id="ARBA00022989"/>
    </source>
</evidence>
<dbReference type="GO" id="GO:0055038">
    <property type="term" value="C:recycling endosome membrane"/>
    <property type="evidence" value="ECO:0007669"/>
    <property type="project" value="UniProtKB-SubCell"/>
</dbReference>
<dbReference type="PANTHER" id="PTHR14543:SF1">
    <property type="entry name" value="PROTRUDIN"/>
    <property type="match status" value="1"/>
</dbReference>
<dbReference type="GeneID" id="16071640"/>
<dbReference type="InterPro" id="IPR013083">
    <property type="entry name" value="Znf_RING/FYVE/PHD"/>
</dbReference>
<dbReference type="PANTHER" id="PTHR14543">
    <property type="entry name" value="PROTRUDIN"/>
    <property type="match status" value="1"/>
</dbReference>
<dbReference type="PROSITE" id="PS50178">
    <property type="entry name" value="ZF_FYVE"/>
    <property type="match status" value="1"/>
</dbReference>
<evidence type="ECO:0000256" key="14">
    <source>
        <dbReference type="ARBA" id="ARBA00023273"/>
    </source>
</evidence>
<gene>
    <name evidence="20" type="ORF">PTSG_08057</name>
</gene>
<evidence type="ECO:0000313" key="21">
    <source>
        <dbReference type="Proteomes" id="UP000007799"/>
    </source>
</evidence>
<dbReference type="GO" id="GO:0071782">
    <property type="term" value="C:endoplasmic reticulum tubular network"/>
    <property type="evidence" value="ECO:0007669"/>
    <property type="project" value="TreeGrafter"/>
</dbReference>
<evidence type="ECO:0000256" key="5">
    <source>
        <dbReference type="ARBA" id="ARBA00022475"/>
    </source>
</evidence>
<evidence type="ECO:0000256" key="1">
    <source>
        <dbReference type="ARBA" id="ARBA00004195"/>
    </source>
</evidence>
<feature type="transmembrane region" description="Helical" evidence="18">
    <location>
        <begin position="198"/>
        <end position="221"/>
    </location>
</feature>
<feature type="transmembrane region" description="Helical" evidence="18">
    <location>
        <begin position="227"/>
        <end position="245"/>
    </location>
</feature>
<evidence type="ECO:0000313" key="20">
    <source>
        <dbReference type="EMBL" id="EGD76706.1"/>
    </source>
</evidence>
<keyword evidence="6 18" id="KW-0812">Transmembrane</keyword>
<feature type="compositionally biased region" description="Low complexity" evidence="17">
    <location>
        <begin position="461"/>
        <end position="483"/>
    </location>
</feature>
<protein>
    <recommendedName>
        <fullName evidence="4">Protrudin</fullName>
    </recommendedName>
    <alternativeName>
        <fullName evidence="15">Zinc finger FYVE domain-containing protein 27</fullName>
    </alternativeName>
</protein>
<keyword evidence="8" id="KW-0967">Endosome</keyword>
<feature type="domain" description="FYVE-type" evidence="19">
    <location>
        <begin position="493"/>
        <end position="551"/>
    </location>
</feature>
<feature type="compositionally biased region" description="Polar residues" evidence="17">
    <location>
        <begin position="423"/>
        <end position="433"/>
    </location>
</feature>
<evidence type="ECO:0000256" key="15">
    <source>
        <dbReference type="ARBA" id="ARBA00032025"/>
    </source>
</evidence>
<feature type="compositionally biased region" description="Low complexity" evidence="17">
    <location>
        <begin position="1"/>
        <end position="34"/>
    </location>
</feature>
<keyword evidence="10" id="KW-0256">Endoplasmic reticulum</keyword>
<keyword evidence="9 16" id="KW-0863">Zinc-finger</keyword>
<evidence type="ECO:0000256" key="8">
    <source>
        <dbReference type="ARBA" id="ARBA00022753"/>
    </source>
</evidence>
<dbReference type="InterPro" id="IPR017455">
    <property type="entry name" value="Znf_FYVE-rel"/>
</dbReference>
<feature type="transmembrane region" description="Helical" evidence="18">
    <location>
        <begin position="121"/>
        <end position="151"/>
    </location>
</feature>
<dbReference type="Pfam" id="PF01363">
    <property type="entry name" value="FYVE"/>
    <property type="match status" value="1"/>
</dbReference>
<keyword evidence="21" id="KW-1185">Reference proteome</keyword>
<dbReference type="KEGG" id="sre:PTSG_08057"/>
<dbReference type="STRING" id="946362.F2UHV7"/>
<dbReference type="GO" id="GO:0005789">
    <property type="term" value="C:endoplasmic reticulum membrane"/>
    <property type="evidence" value="ECO:0007669"/>
    <property type="project" value="UniProtKB-SubCell"/>
</dbReference>
<dbReference type="RefSeq" id="XP_004991078.1">
    <property type="nucleotide sequence ID" value="XM_004991021.1"/>
</dbReference>
<accession>F2UHV7</accession>
<keyword evidence="11" id="KW-0862">Zinc</keyword>
<evidence type="ECO:0000256" key="3">
    <source>
        <dbReference type="ARBA" id="ARBA00004477"/>
    </source>
</evidence>
<dbReference type="EMBL" id="GL832975">
    <property type="protein sequence ID" value="EGD76706.1"/>
    <property type="molecule type" value="Genomic_DNA"/>
</dbReference>
<dbReference type="InterPro" id="IPR011011">
    <property type="entry name" value="Znf_FYVE_PHD"/>
</dbReference>
<comment type="subcellular location">
    <subcellularLocation>
        <location evidence="2">Cell projection</location>
        <location evidence="2">Growth cone membrane</location>
        <topology evidence="2">Multi-pass membrane protein</topology>
    </subcellularLocation>
    <subcellularLocation>
        <location evidence="3">Endoplasmic reticulum membrane</location>
        <topology evidence="3">Multi-pass membrane protein</topology>
    </subcellularLocation>
    <subcellularLocation>
        <location evidence="1">Recycling endosome membrane</location>
        <topology evidence="1">Multi-pass membrane protein</topology>
    </subcellularLocation>
</comment>
<dbReference type="InParanoid" id="F2UHV7"/>
<proteinExistence type="predicted"/>
<evidence type="ECO:0000256" key="17">
    <source>
        <dbReference type="SAM" id="MobiDB-lite"/>
    </source>
</evidence>
<feature type="compositionally biased region" description="Acidic residues" evidence="17">
    <location>
        <begin position="341"/>
        <end position="357"/>
    </location>
</feature>
<feature type="compositionally biased region" description="Basic and acidic residues" evidence="17">
    <location>
        <begin position="36"/>
        <end position="74"/>
    </location>
</feature>
<dbReference type="Proteomes" id="UP000007799">
    <property type="component" value="Unassembled WGS sequence"/>
</dbReference>
<organism evidence="21">
    <name type="scientific">Salpingoeca rosetta (strain ATCC 50818 / BSB-021)</name>
    <dbReference type="NCBI Taxonomy" id="946362"/>
    <lineage>
        <taxon>Eukaryota</taxon>
        <taxon>Choanoflagellata</taxon>
        <taxon>Craspedida</taxon>
        <taxon>Salpingoecidae</taxon>
        <taxon>Salpingoeca</taxon>
    </lineage>
</organism>
<feature type="region of interest" description="Disordered" evidence="17">
    <location>
        <begin position="318"/>
        <end position="375"/>
    </location>
</feature>
<reference evidence="20" key="1">
    <citation type="submission" date="2009-08" db="EMBL/GenBank/DDBJ databases">
        <title>Annotation of Salpingoeca rosetta.</title>
        <authorList>
            <consortium name="The Broad Institute Genome Sequencing Platform"/>
            <person name="Russ C."/>
            <person name="Cuomo C."/>
            <person name="Burger G."/>
            <person name="Gray M.W."/>
            <person name="Holland P.W.H."/>
            <person name="King N."/>
            <person name="Lang F.B.F."/>
            <person name="Roger A.J."/>
            <person name="Ruiz-Trillo I."/>
            <person name="Young S.K."/>
            <person name="Zeng Q."/>
            <person name="Gargeya S."/>
            <person name="Alvarado L."/>
            <person name="Berlin A."/>
            <person name="Chapman S.B."/>
            <person name="Chen Z."/>
            <person name="Freedman E."/>
            <person name="Gellesch M."/>
            <person name="Goldberg J."/>
            <person name="Griggs A."/>
            <person name="Gujja S."/>
            <person name="Heilman E."/>
            <person name="Heiman D."/>
            <person name="Howarth C."/>
            <person name="Mehta T."/>
            <person name="Neiman D."/>
            <person name="Pearson M."/>
            <person name="Roberts A."/>
            <person name="Saif S."/>
            <person name="Shea T."/>
            <person name="Shenoy N."/>
            <person name="Sisk P."/>
            <person name="Stolte C."/>
            <person name="Sykes S."/>
            <person name="White J."/>
            <person name="Yandava C."/>
            <person name="Haas B."/>
            <person name="Nusbaum C."/>
            <person name="Birren B."/>
        </authorList>
    </citation>
    <scope>NUCLEOTIDE SEQUENCE [LARGE SCALE GENOMIC DNA]</scope>
    <source>
        <strain evidence="20">ATCC 50818</strain>
    </source>
</reference>
<name>F2UHV7_SALR5</name>
<keyword evidence="7" id="KW-0479">Metal-binding</keyword>
<evidence type="ECO:0000256" key="6">
    <source>
        <dbReference type="ARBA" id="ARBA00022692"/>
    </source>
</evidence>
<keyword evidence="12 18" id="KW-1133">Transmembrane helix</keyword>
<feature type="region of interest" description="Disordered" evidence="17">
    <location>
        <begin position="420"/>
        <end position="483"/>
    </location>
</feature>
<feature type="region of interest" description="Disordered" evidence="17">
    <location>
        <begin position="1"/>
        <end position="76"/>
    </location>
</feature>
<evidence type="ECO:0000256" key="16">
    <source>
        <dbReference type="PROSITE-ProRule" id="PRU00091"/>
    </source>
</evidence>
<evidence type="ECO:0000259" key="19">
    <source>
        <dbReference type="PROSITE" id="PS50178"/>
    </source>
</evidence>
<dbReference type="GO" id="GO:0016192">
    <property type="term" value="P:vesicle-mediated transport"/>
    <property type="evidence" value="ECO:0007669"/>
    <property type="project" value="InterPro"/>
</dbReference>
<evidence type="ECO:0000256" key="18">
    <source>
        <dbReference type="SAM" id="Phobius"/>
    </source>
</evidence>
<evidence type="ECO:0000256" key="9">
    <source>
        <dbReference type="ARBA" id="ARBA00022771"/>
    </source>
</evidence>
<evidence type="ECO:0000256" key="7">
    <source>
        <dbReference type="ARBA" id="ARBA00022723"/>
    </source>
</evidence>
<evidence type="ECO:0000256" key="11">
    <source>
        <dbReference type="ARBA" id="ARBA00022833"/>
    </source>
</evidence>
<dbReference type="InterPro" id="IPR042405">
    <property type="entry name" value="Protrudin"/>
</dbReference>
<keyword evidence="13 18" id="KW-0472">Membrane</keyword>
<keyword evidence="14" id="KW-0966">Cell projection</keyword>
<dbReference type="FunCoup" id="F2UHV7">
    <property type="interactions" value="383"/>
</dbReference>
<evidence type="ECO:0000256" key="4">
    <source>
        <dbReference type="ARBA" id="ARBA00015523"/>
    </source>
</evidence>
<dbReference type="AlphaFoldDB" id="F2UHV7"/>
<dbReference type="InterPro" id="IPR000306">
    <property type="entry name" value="Znf_FYVE"/>
</dbReference>
<dbReference type="GO" id="GO:0008270">
    <property type="term" value="F:zinc ion binding"/>
    <property type="evidence" value="ECO:0007669"/>
    <property type="project" value="UniProtKB-KW"/>
</dbReference>
<keyword evidence="5" id="KW-1003">Cell membrane</keyword>
<dbReference type="SUPFAM" id="SSF57903">
    <property type="entry name" value="FYVE/PHD zinc finger"/>
    <property type="match status" value="1"/>
</dbReference>
<dbReference type="Gene3D" id="3.30.40.10">
    <property type="entry name" value="Zinc/RING finger domain, C3HC4 (zinc finger)"/>
    <property type="match status" value="1"/>
</dbReference>
<dbReference type="GO" id="GO:0072659">
    <property type="term" value="P:protein localization to plasma membrane"/>
    <property type="evidence" value="ECO:0007669"/>
    <property type="project" value="InterPro"/>
</dbReference>
<evidence type="ECO:0000256" key="2">
    <source>
        <dbReference type="ARBA" id="ARBA00004460"/>
    </source>
</evidence>
<evidence type="ECO:0000256" key="10">
    <source>
        <dbReference type="ARBA" id="ARBA00022824"/>
    </source>
</evidence>
<sequence>MMTQRRTSGAGSVTGTSSAAAAAAAGAADRTGTGQRRRDTVVGTHDDSGGRGGDGPERGTDSDKDQNTDVDEHANQVQRPQVDIGLMADAFDRLVLELHPFIRIGSAIRYILSWENPKATLVVLAVCLLCSFLPLLVPFFVASSMLACLWYRYYMRGDVSAILFDADLVKAVDSYTRALPKMSQEAAMQRKLNRFHHILLMLQSSMLAAMKLLISIRTLLFWKHPTITLWFIGNIIGVAAAVLVMPKEYVFAFMVVSVFAAETHLGRACRSFYIPALPPVDLAEEAAEVRPLVEQDEANREKISKHLHEMQAELNAGALEDSSSQRGGGGGTDRLSTAGGDNDDDEDGDGDDGDEDGGSVAGNGSGSTTGAPLSDQTRRTMAALGSSHLQQRCATPDSVSVYNDGGFVWVDVDKHHHQRASVAHSTPVSTSSLDPPLSRRVPASTSALRRRSGASAPPPRAAAQPRSSSSSLSASVHARRTAAAAAQHHHHACAQCGSAFNIMRSKYDCNSCGSPICSRCAVKVKRSALGTVGNAAASTVRVCGPCAETLRVRAEGLRPNEHDIVLGSDTHT</sequence>
<dbReference type="GO" id="GO:0071787">
    <property type="term" value="P:endoplasmic reticulum tubular network formation"/>
    <property type="evidence" value="ECO:0007669"/>
    <property type="project" value="InterPro"/>
</dbReference>